<organism evidence="6 7">
    <name type="scientific">Acidithiobacillus caldus (strain ATCC 51756 / DSM 8584 / KU)</name>
    <dbReference type="NCBI Taxonomy" id="637389"/>
    <lineage>
        <taxon>Bacteria</taxon>
        <taxon>Pseudomonadati</taxon>
        <taxon>Pseudomonadota</taxon>
        <taxon>Acidithiobacillia</taxon>
        <taxon>Acidithiobacillales</taxon>
        <taxon>Acidithiobacillaceae</taxon>
        <taxon>Acidithiobacillus</taxon>
    </lineage>
</organism>
<evidence type="ECO:0000256" key="4">
    <source>
        <dbReference type="PROSITE-ProRule" id="PRU00510"/>
    </source>
</evidence>
<evidence type="ECO:0000256" key="1">
    <source>
        <dbReference type="ARBA" id="ARBA00022723"/>
    </source>
</evidence>
<evidence type="ECO:0000259" key="5">
    <source>
        <dbReference type="Pfam" id="PF01258"/>
    </source>
</evidence>
<sequence length="80" mass="8858">MIHGDEADVAAELEQRYRELALARLRALPSEEPDEDANGNRFCLDCGEPTPADRVAAVHAVRCVTCATRRERLARQRAPG</sequence>
<evidence type="ECO:0000313" key="7">
    <source>
        <dbReference type="Proteomes" id="UP000005522"/>
    </source>
</evidence>
<comment type="caution">
    <text evidence="4">Lacks conserved residue(s) required for the propagation of feature annotation.</text>
</comment>
<proteinExistence type="predicted"/>
<dbReference type="InterPro" id="IPR000962">
    <property type="entry name" value="Znf_DskA_TraR"/>
</dbReference>
<geneLocation type="plasmid" evidence="7">
    <name>megaPlasmid mpAca1.1</name>
</geneLocation>
<dbReference type="eggNOG" id="COG1734">
    <property type="taxonomic scope" value="Bacteria"/>
</dbReference>
<dbReference type="EMBL" id="CP005987">
    <property type="protein sequence ID" value="AIA56585.1"/>
    <property type="molecule type" value="Genomic_DNA"/>
</dbReference>
<dbReference type="GO" id="GO:0008270">
    <property type="term" value="F:zinc ion binding"/>
    <property type="evidence" value="ECO:0007669"/>
    <property type="project" value="UniProtKB-KW"/>
</dbReference>
<dbReference type="RefSeq" id="WP_040131303.1">
    <property type="nucleotide sequence ID" value="NZ_CP005987.1"/>
</dbReference>
<name>A0A059ZYI4_ACICK</name>
<keyword evidence="2" id="KW-0863">Zinc-finger</keyword>
<keyword evidence="1" id="KW-0479">Metal-binding</keyword>
<dbReference type="Pfam" id="PF01258">
    <property type="entry name" value="zf-dskA_traR"/>
    <property type="match status" value="1"/>
</dbReference>
<gene>
    <name evidence="6" type="ORF">Acaty_m0012</name>
</gene>
<feature type="domain" description="Zinc finger DksA/TraR C4-type" evidence="5">
    <location>
        <begin position="42"/>
        <end position="72"/>
    </location>
</feature>
<dbReference type="KEGG" id="acz:Acaty_m0012"/>
<dbReference type="HOGENOM" id="CLU_158637_3_0_6"/>
<evidence type="ECO:0000256" key="3">
    <source>
        <dbReference type="ARBA" id="ARBA00022833"/>
    </source>
</evidence>
<dbReference type="AlphaFoldDB" id="A0A059ZYI4"/>
<dbReference type="PROSITE" id="PS51128">
    <property type="entry name" value="ZF_DKSA_2"/>
    <property type="match status" value="1"/>
</dbReference>
<evidence type="ECO:0000313" key="6">
    <source>
        <dbReference type="EMBL" id="AIA56585.1"/>
    </source>
</evidence>
<accession>A0A059ZYI4</accession>
<keyword evidence="6" id="KW-0614">Plasmid</keyword>
<reference evidence="6 7" key="1">
    <citation type="journal article" date="2009" name="J. Bacteriol.">
        <title>Draft genome sequence of the extremely acidophilic bacterium Acidithiobacillus caldus ATCC 51756 reveals metabolic versatility in the genus Acidithiobacillus.</title>
        <authorList>
            <person name="Valdes J."/>
            <person name="Quatrini R."/>
            <person name="Hallberg K."/>
            <person name="Dopson M."/>
            <person name="Valenzuela P.D."/>
            <person name="Holmes D.S."/>
        </authorList>
    </citation>
    <scope>NUCLEOTIDE SEQUENCE [LARGE SCALE GENOMIC DNA]</scope>
    <source>
        <strain evidence="7">ATCC 51756 / DSM 8584 / KU</strain>
        <plasmid evidence="7">megaPlasmid mpAca1.1</plasmid>
    </source>
</reference>
<dbReference type="Proteomes" id="UP000005522">
    <property type="component" value="Plasmid megap mpAca1.1"/>
</dbReference>
<evidence type="ECO:0000256" key="2">
    <source>
        <dbReference type="ARBA" id="ARBA00022771"/>
    </source>
</evidence>
<keyword evidence="3" id="KW-0862">Zinc</keyword>
<protein>
    <recommendedName>
        <fullName evidence="5">Zinc finger DksA/TraR C4-type domain-containing protein</fullName>
    </recommendedName>
</protein>